<dbReference type="PANTHER" id="PTHR34098:SF1">
    <property type="entry name" value="F-BOX ONLY PROTEIN 47"/>
    <property type="match status" value="1"/>
</dbReference>
<feature type="compositionally biased region" description="Polar residues" evidence="1">
    <location>
        <begin position="620"/>
        <end position="629"/>
    </location>
</feature>
<keyword evidence="4" id="KW-1185">Reference proteome</keyword>
<evidence type="ECO:0000313" key="3">
    <source>
        <dbReference type="EMBL" id="KAK4219132.1"/>
    </source>
</evidence>
<gene>
    <name evidence="3" type="ORF">QBC37DRAFT_151646</name>
</gene>
<feature type="region of interest" description="Disordered" evidence="1">
    <location>
        <begin position="361"/>
        <end position="399"/>
    </location>
</feature>
<feature type="region of interest" description="Disordered" evidence="1">
    <location>
        <begin position="594"/>
        <end position="634"/>
    </location>
</feature>
<sequence>MSPALVELPYELVAFVVYNLDLLDIGNLSRSCKHFQYLLHDESIAKALLETMAPETLEARCARASKRYAAELRRLIKRREAISSVSPYLVAVVGYAQEWIYENGVLCYIRERELRVLDLHRSAQSEMVVSIRGLLDEALVESRQSTRYRFQLLYCSHNIISCLYTHHISRRMNWIVVFNAKEHKIVTVRQLSTAYKIFVRNNDKFLYFGTYTEIGPQGDKNWILKAYDIKAEHWIEGSFVLTDFLGSDIGTTVCFEILGDHFYGLSNRLDPAVEEKDWTGYYTCFRFSLDPTGFRNVEKVPRERLWRRQHTDGPIDERWSFIRLFKDETTSQLKVVEARKEWLSGQSSAKRTYYTKEISFEDETPGSKSGTDLCNSDSQSGAGKVDQTLCRGPPSRDPHMVHVGDDASKSLMFTASKCPLRSYHSSCQTFIDLVDDPASLDPEKQRVRIRGGSRRRWTPVELQQRKLLQTLGTDPSQHTLDQKIEDIFKHEDVIFWPPDEDPSQPNPALSQLYQVLNPPSYSGNIDGVWDERSMLYATGGSVKALVFISWDPALYLDGVVQYPDLQSFASVSPDAETRSSSHLGLSIPELYKRQRKSEDDHNEWGPDLEPNVTEHRDTSNELGTSASTTDAHDAKWRSFQRPNYRNYASGYHFAHLRL</sequence>
<feature type="compositionally biased region" description="Basic and acidic residues" evidence="1">
    <location>
        <begin position="594"/>
        <end position="604"/>
    </location>
</feature>
<dbReference type="EMBL" id="MU858049">
    <property type="protein sequence ID" value="KAK4219132.1"/>
    <property type="molecule type" value="Genomic_DNA"/>
</dbReference>
<dbReference type="PANTHER" id="PTHR34098">
    <property type="entry name" value="F-BOX ONLY PROTEIN 47"/>
    <property type="match status" value="1"/>
</dbReference>
<dbReference type="SUPFAM" id="SSF81383">
    <property type="entry name" value="F-box domain"/>
    <property type="match status" value="1"/>
</dbReference>
<evidence type="ECO:0000256" key="1">
    <source>
        <dbReference type="SAM" id="MobiDB-lite"/>
    </source>
</evidence>
<dbReference type="Proteomes" id="UP001301769">
    <property type="component" value="Unassembled WGS sequence"/>
</dbReference>
<accession>A0AAN6YMV4</accession>
<reference evidence="3" key="2">
    <citation type="submission" date="2023-05" db="EMBL/GenBank/DDBJ databases">
        <authorList>
            <consortium name="Lawrence Berkeley National Laboratory"/>
            <person name="Steindorff A."/>
            <person name="Hensen N."/>
            <person name="Bonometti L."/>
            <person name="Westerberg I."/>
            <person name="Brannstrom I.O."/>
            <person name="Guillou S."/>
            <person name="Cros-Aarteil S."/>
            <person name="Calhoun S."/>
            <person name="Haridas S."/>
            <person name="Kuo A."/>
            <person name="Mondo S."/>
            <person name="Pangilinan J."/>
            <person name="Riley R."/>
            <person name="Labutti K."/>
            <person name="Andreopoulos B."/>
            <person name="Lipzen A."/>
            <person name="Chen C."/>
            <person name="Yanf M."/>
            <person name="Daum C."/>
            <person name="Ng V."/>
            <person name="Clum A."/>
            <person name="Ohm R."/>
            <person name="Martin F."/>
            <person name="Silar P."/>
            <person name="Natvig D."/>
            <person name="Lalanne C."/>
            <person name="Gautier V."/>
            <person name="Ament-Velasquez S.L."/>
            <person name="Kruys A."/>
            <person name="Hutchinson M.I."/>
            <person name="Powell A.J."/>
            <person name="Barry K."/>
            <person name="Miller A.N."/>
            <person name="Grigoriev I.V."/>
            <person name="Debuchy R."/>
            <person name="Gladieux P."/>
            <person name="Thoren M.H."/>
            <person name="Johannesson H."/>
        </authorList>
    </citation>
    <scope>NUCLEOTIDE SEQUENCE</scope>
    <source>
        <strain evidence="3">PSN293</strain>
    </source>
</reference>
<dbReference type="AlphaFoldDB" id="A0AAN6YMV4"/>
<proteinExistence type="predicted"/>
<dbReference type="InterPro" id="IPR001810">
    <property type="entry name" value="F-box_dom"/>
</dbReference>
<dbReference type="PROSITE" id="PS50181">
    <property type="entry name" value="FBOX"/>
    <property type="match status" value="1"/>
</dbReference>
<dbReference type="Pfam" id="PF00646">
    <property type="entry name" value="F-box"/>
    <property type="match status" value="1"/>
</dbReference>
<protein>
    <recommendedName>
        <fullName evidence="2">F-box domain-containing protein</fullName>
    </recommendedName>
</protein>
<comment type="caution">
    <text evidence="3">The sequence shown here is derived from an EMBL/GenBank/DDBJ whole genome shotgun (WGS) entry which is preliminary data.</text>
</comment>
<reference evidence="3" key="1">
    <citation type="journal article" date="2023" name="Mol. Phylogenet. Evol.">
        <title>Genome-scale phylogeny and comparative genomics of the fungal order Sordariales.</title>
        <authorList>
            <person name="Hensen N."/>
            <person name="Bonometti L."/>
            <person name="Westerberg I."/>
            <person name="Brannstrom I.O."/>
            <person name="Guillou S."/>
            <person name="Cros-Aarteil S."/>
            <person name="Calhoun S."/>
            <person name="Haridas S."/>
            <person name="Kuo A."/>
            <person name="Mondo S."/>
            <person name="Pangilinan J."/>
            <person name="Riley R."/>
            <person name="LaButti K."/>
            <person name="Andreopoulos B."/>
            <person name="Lipzen A."/>
            <person name="Chen C."/>
            <person name="Yan M."/>
            <person name="Daum C."/>
            <person name="Ng V."/>
            <person name="Clum A."/>
            <person name="Steindorff A."/>
            <person name="Ohm R.A."/>
            <person name="Martin F."/>
            <person name="Silar P."/>
            <person name="Natvig D.O."/>
            <person name="Lalanne C."/>
            <person name="Gautier V."/>
            <person name="Ament-Velasquez S.L."/>
            <person name="Kruys A."/>
            <person name="Hutchinson M.I."/>
            <person name="Powell A.J."/>
            <person name="Barry K."/>
            <person name="Miller A.N."/>
            <person name="Grigoriev I.V."/>
            <person name="Debuchy R."/>
            <person name="Gladieux P."/>
            <person name="Hiltunen Thoren M."/>
            <person name="Johannesson H."/>
        </authorList>
    </citation>
    <scope>NUCLEOTIDE SEQUENCE</scope>
    <source>
        <strain evidence="3">PSN293</strain>
    </source>
</reference>
<organism evidence="3 4">
    <name type="scientific">Rhypophila decipiens</name>
    <dbReference type="NCBI Taxonomy" id="261697"/>
    <lineage>
        <taxon>Eukaryota</taxon>
        <taxon>Fungi</taxon>
        <taxon>Dikarya</taxon>
        <taxon>Ascomycota</taxon>
        <taxon>Pezizomycotina</taxon>
        <taxon>Sordariomycetes</taxon>
        <taxon>Sordariomycetidae</taxon>
        <taxon>Sordariales</taxon>
        <taxon>Naviculisporaceae</taxon>
        <taxon>Rhypophila</taxon>
    </lineage>
</organism>
<evidence type="ECO:0000259" key="2">
    <source>
        <dbReference type="PROSITE" id="PS50181"/>
    </source>
</evidence>
<feature type="compositionally biased region" description="Polar residues" evidence="1">
    <location>
        <begin position="366"/>
        <end position="381"/>
    </location>
</feature>
<dbReference type="InterPro" id="IPR038946">
    <property type="entry name" value="FBXO47"/>
</dbReference>
<dbReference type="InterPro" id="IPR036047">
    <property type="entry name" value="F-box-like_dom_sf"/>
</dbReference>
<evidence type="ECO:0000313" key="4">
    <source>
        <dbReference type="Proteomes" id="UP001301769"/>
    </source>
</evidence>
<name>A0AAN6YMV4_9PEZI</name>
<feature type="domain" description="F-box" evidence="2">
    <location>
        <begin position="2"/>
        <end position="48"/>
    </location>
</feature>